<dbReference type="PANTHER" id="PTHR43695:SF1">
    <property type="entry name" value="RHAMNOGALACTURONAN ACETYLESTERASE"/>
    <property type="match status" value="1"/>
</dbReference>
<dbReference type="InterPro" id="IPR036514">
    <property type="entry name" value="SGNH_hydro_sf"/>
</dbReference>
<dbReference type="OrthoDB" id="9802318at2"/>
<dbReference type="InterPro" id="IPR037459">
    <property type="entry name" value="RhgT-like"/>
</dbReference>
<accession>A0A2M9HE58</accession>
<dbReference type="RefSeq" id="WP_100512925.1">
    <property type="nucleotide sequence ID" value="NZ_PEBK01000005.1"/>
</dbReference>
<feature type="domain" description="SGNH hydrolase-type esterase" evidence="3">
    <location>
        <begin position="232"/>
        <end position="360"/>
    </location>
</feature>
<dbReference type="Proteomes" id="UP000231451">
    <property type="component" value="Unassembled WGS sequence"/>
</dbReference>
<organism evidence="4 5">
    <name type="scientific">Bifidobacterium simiarum</name>
    <dbReference type="NCBI Taxonomy" id="2045441"/>
    <lineage>
        <taxon>Bacteria</taxon>
        <taxon>Bacillati</taxon>
        <taxon>Actinomycetota</taxon>
        <taxon>Actinomycetes</taxon>
        <taxon>Bifidobacteriales</taxon>
        <taxon>Bifidobacteriaceae</taxon>
        <taxon>Bifidobacterium</taxon>
    </lineage>
</organism>
<reference evidence="4 5" key="1">
    <citation type="submission" date="2017-10" db="EMBL/GenBank/DDBJ databases">
        <title>Draft genome sequences of strains TRE 1, TRE 9, TRE H and TRI 7, isolated from tamarins, belonging to four potential novel Bifidobacterium species.</title>
        <authorList>
            <person name="Mattarelli P."/>
            <person name="Modesto M."/>
            <person name="Puglisi E."/>
            <person name="Morelli L."/>
            <person name="Spezio C."/>
            <person name="Bonetti A."/>
            <person name="Sandri C."/>
        </authorList>
    </citation>
    <scope>NUCLEOTIDE SEQUENCE [LARGE SCALE GENOMIC DNA]</scope>
    <source>
        <strain evidence="5">TRI7</strain>
    </source>
</reference>
<protein>
    <recommendedName>
        <fullName evidence="3">SGNH hydrolase-type esterase domain-containing protein</fullName>
    </recommendedName>
</protein>
<dbReference type="AlphaFoldDB" id="A0A2M9HE58"/>
<dbReference type="InterPro" id="IPR013830">
    <property type="entry name" value="SGNH_hydro"/>
</dbReference>
<evidence type="ECO:0000313" key="4">
    <source>
        <dbReference type="EMBL" id="PJM75099.1"/>
    </source>
</evidence>
<evidence type="ECO:0000256" key="2">
    <source>
        <dbReference type="ARBA" id="ARBA00022801"/>
    </source>
</evidence>
<sequence length="527" mass="58418">MTTISFTEPYAHAFVRDYPNEAAGWVDGAYERRVATVADVPADAYSADGLRFTVRRLAEESEALNGDPNTIARTSYFLGTAITVPAPSKGYRLVADVYGTDEITRTFRAIVNGQDVAQFTLRPGQRRGIAFDVQLTKRDIELTFVPVEGRDDATTGWGVITLASLSYDELAANRHDSPNIFIAADSTVQTYFDEEAPQAGWGEYLYWFLYRDHAGAYEHDVASTVPQARVFRGDGPTIHNRALGGRGLRSYLNEHRFHKLLDSLAPNDVVLIQFGINDESKTRPMRYIPLDEYAEWLDRYVVSIADRGARPVLVTAIPQYPKGRGMDCGKALDPYAEVTRKYAAEHDVPLIDLRRLAGEYLAKLPAENVDAVFLRASALQYPRHLDGIGDIVHIGFTGAKAYARLVAEELASLYPEFTFHDEEPGEPEPVANLTASGVTGLIGAEVELTWDASPHANYYVVEKASAEGRLYSREVIVKPEFHDLPLPGQSRHVVYTVTAWRDDVAAKSRQIAVTIPASDDICAIIED</sequence>
<keyword evidence="5" id="KW-1185">Reference proteome</keyword>
<evidence type="ECO:0000256" key="1">
    <source>
        <dbReference type="ARBA" id="ARBA00008668"/>
    </source>
</evidence>
<evidence type="ECO:0000259" key="3">
    <source>
        <dbReference type="Pfam" id="PF13472"/>
    </source>
</evidence>
<name>A0A2M9HE58_9BIFI</name>
<dbReference type="PANTHER" id="PTHR43695">
    <property type="entry name" value="PUTATIVE (AFU_ORTHOLOGUE AFUA_2G17250)-RELATED"/>
    <property type="match status" value="1"/>
</dbReference>
<dbReference type="Pfam" id="PF13472">
    <property type="entry name" value="Lipase_GDSL_2"/>
    <property type="match status" value="1"/>
</dbReference>
<gene>
    <name evidence="4" type="ORF">CSQ87_05715</name>
</gene>
<evidence type="ECO:0000313" key="5">
    <source>
        <dbReference type="Proteomes" id="UP000231451"/>
    </source>
</evidence>
<dbReference type="Gene3D" id="3.40.50.1110">
    <property type="entry name" value="SGNH hydrolase"/>
    <property type="match status" value="1"/>
</dbReference>
<proteinExistence type="inferred from homology"/>
<comment type="caution">
    <text evidence="4">The sequence shown here is derived from an EMBL/GenBank/DDBJ whole genome shotgun (WGS) entry which is preliminary data.</text>
</comment>
<dbReference type="EMBL" id="PEBK01000005">
    <property type="protein sequence ID" value="PJM75099.1"/>
    <property type="molecule type" value="Genomic_DNA"/>
</dbReference>
<dbReference type="GO" id="GO:0016787">
    <property type="term" value="F:hydrolase activity"/>
    <property type="evidence" value="ECO:0007669"/>
    <property type="project" value="UniProtKB-KW"/>
</dbReference>
<dbReference type="SUPFAM" id="SSF52266">
    <property type="entry name" value="SGNH hydrolase"/>
    <property type="match status" value="1"/>
</dbReference>
<keyword evidence="2" id="KW-0378">Hydrolase</keyword>
<comment type="similarity">
    <text evidence="1">Belongs to the 'GDSL' lipolytic enzyme family.</text>
</comment>